<name>A0A1H2ZMV0_THIRO</name>
<dbReference type="STRING" id="1058.SAMN05421783_11689"/>
<sequence length="125" mass="13626">MQALEHTRRRTTLAVTGVIMLALSGCGGDLVAPDSLIEKPGVENFYNQIADACGHHSLGNQPLNYVINISNGDDNDYFLDETSKLYYGRIDRSTYATDINGFFPTGTNTPALNCIYAQLDQAPPP</sequence>
<dbReference type="Proteomes" id="UP000198816">
    <property type="component" value="Unassembled WGS sequence"/>
</dbReference>
<proteinExistence type="predicted"/>
<evidence type="ECO:0000313" key="1">
    <source>
        <dbReference type="EMBL" id="SDX18852.1"/>
    </source>
</evidence>
<organism evidence="1 2">
    <name type="scientific">Thiocapsa roseopersicina</name>
    <dbReference type="NCBI Taxonomy" id="1058"/>
    <lineage>
        <taxon>Bacteria</taxon>
        <taxon>Pseudomonadati</taxon>
        <taxon>Pseudomonadota</taxon>
        <taxon>Gammaproteobacteria</taxon>
        <taxon>Chromatiales</taxon>
        <taxon>Chromatiaceae</taxon>
        <taxon>Thiocapsa</taxon>
    </lineage>
</organism>
<keyword evidence="2" id="KW-1185">Reference proteome</keyword>
<protein>
    <submittedName>
        <fullName evidence="1">Uncharacterized protein</fullName>
    </submittedName>
</protein>
<accession>A0A1H2ZMV0</accession>
<evidence type="ECO:0000313" key="2">
    <source>
        <dbReference type="Proteomes" id="UP000198816"/>
    </source>
</evidence>
<dbReference type="EMBL" id="FNNZ01000016">
    <property type="protein sequence ID" value="SDX18852.1"/>
    <property type="molecule type" value="Genomic_DNA"/>
</dbReference>
<dbReference type="OrthoDB" id="5768111at2"/>
<reference evidence="2" key="1">
    <citation type="submission" date="2016-10" db="EMBL/GenBank/DDBJ databases">
        <authorList>
            <person name="Varghese N."/>
            <person name="Submissions S."/>
        </authorList>
    </citation>
    <scope>NUCLEOTIDE SEQUENCE [LARGE SCALE GENOMIC DNA]</scope>
    <source>
        <strain evidence="2">DSM 217</strain>
    </source>
</reference>
<gene>
    <name evidence="1" type="ORF">SAMN05421783_11689</name>
</gene>
<dbReference type="AlphaFoldDB" id="A0A1H2ZMV0"/>
<dbReference type="RefSeq" id="WP_093034589.1">
    <property type="nucleotide sequence ID" value="NZ_FNNZ01000016.1"/>
</dbReference>